<sequence length="262" mass="30409">MLMLNSVVINISKDFLIMNHSSSIDSSIPMDNIGESKVSPWYHEAVTSPRTTTQVPHYKERSNTVTFMDQDSIVKSNTLANSMHSFPSMNMFLEATSSEINEASPTRIRAESMHSFASFIYDDDDNDDFLDELLINDWWDETANLKDYDTTSVFYRERSSSIDEISNFFASCGNHESTSQKSLTQNRREYDREYQLQCIDLMKCMRRTQISRSKVVAVKENILKHDSLRAKYSFRRELAYLGLNTVNTDASRNKLFRFQSKR</sequence>
<evidence type="ECO:0000313" key="2">
    <source>
        <dbReference type="Proteomes" id="UP001054902"/>
    </source>
</evidence>
<comment type="caution">
    <text evidence="1">The sequence shown here is derived from an EMBL/GenBank/DDBJ whole genome shotgun (WGS) entry which is preliminary data.</text>
</comment>
<protein>
    <submittedName>
        <fullName evidence="1">Uncharacterized protein</fullName>
    </submittedName>
</protein>
<dbReference type="AlphaFoldDB" id="A0AAD3CNA8"/>
<evidence type="ECO:0000313" key="1">
    <source>
        <dbReference type="EMBL" id="GFH47804.1"/>
    </source>
</evidence>
<proteinExistence type="predicted"/>
<reference evidence="1 2" key="1">
    <citation type="journal article" date="2021" name="Sci. Rep.">
        <title>The genome of the diatom Chaetoceros tenuissimus carries an ancient integrated fragment of an extant virus.</title>
        <authorList>
            <person name="Hongo Y."/>
            <person name="Kimura K."/>
            <person name="Takaki Y."/>
            <person name="Yoshida Y."/>
            <person name="Baba S."/>
            <person name="Kobayashi G."/>
            <person name="Nagasaki K."/>
            <person name="Hano T."/>
            <person name="Tomaru Y."/>
        </authorList>
    </citation>
    <scope>NUCLEOTIDE SEQUENCE [LARGE SCALE GENOMIC DNA]</scope>
    <source>
        <strain evidence="1 2">NIES-3715</strain>
    </source>
</reference>
<name>A0AAD3CNA8_9STRA</name>
<accession>A0AAD3CNA8</accession>
<organism evidence="1 2">
    <name type="scientific">Chaetoceros tenuissimus</name>
    <dbReference type="NCBI Taxonomy" id="426638"/>
    <lineage>
        <taxon>Eukaryota</taxon>
        <taxon>Sar</taxon>
        <taxon>Stramenopiles</taxon>
        <taxon>Ochrophyta</taxon>
        <taxon>Bacillariophyta</taxon>
        <taxon>Coscinodiscophyceae</taxon>
        <taxon>Chaetocerotophycidae</taxon>
        <taxon>Chaetocerotales</taxon>
        <taxon>Chaetocerotaceae</taxon>
        <taxon>Chaetoceros</taxon>
    </lineage>
</organism>
<gene>
    <name evidence="1" type="ORF">CTEN210_04280</name>
</gene>
<dbReference type="EMBL" id="BLLK01000023">
    <property type="protein sequence ID" value="GFH47804.1"/>
    <property type="molecule type" value="Genomic_DNA"/>
</dbReference>
<keyword evidence="2" id="KW-1185">Reference proteome</keyword>
<dbReference type="Proteomes" id="UP001054902">
    <property type="component" value="Unassembled WGS sequence"/>
</dbReference>